<evidence type="ECO:0000313" key="3">
    <source>
        <dbReference type="Proteomes" id="UP000440367"/>
    </source>
</evidence>
<dbReference type="AlphaFoldDB" id="A0A6A3ZBF5"/>
<feature type="region of interest" description="Disordered" evidence="1">
    <location>
        <begin position="1"/>
        <end position="23"/>
    </location>
</feature>
<name>A0A6A3ZBF5_9STRA</name>
<comment type="caution">
    <text evidence="2">The sequence shown here is derived from an EMBL/GenBank/DDBJ whole genome shotgun (WGS) entry which is preliminary data.</text>
</comment>
<gene>
    <name evidence="2" type="ORF">PF002_g11975</name>
</gene>
<organism evidence="2 3">
    <name type="scientific">Phytophthora fragariae</name>
    <dbReference type="NCBI Taxonomy" id="53985"/>
    <lineage>
        <taxon>Eukaryota</taxon>
        <taxon>Sar</taxon>
        <taxon>Stramenopiles</taxon>
        <taxon>Oomycota</taxon>
        <taxon>Peronosporomycetes</taxon>
        <taxon>Peronosporales</taxon>
        <taxon>Peronosporaceae</taxon>
        <taxon>Phytophthora</taxon>
    </lineage>
</organism>
<reference evidence="2 3" key="1">
    <citation type="submission" date="2018-08" db="EMBL/GenBank/DDBJ databases">
        <title>Genomic investigation of the strawberry pathogen Phytophthora fragariae indicates pathogenicity is determined by transcriptional variation in three key races.</title>
        <authorList>
            <person name="Adams T.M."/>
            <person name="Armitage A.D."/>
            <person name="Sobczyk M.K."/>
            <person name="Bates H.J."/>
            <person name="Dunwell J.M."/>
            <person name="Nellist C.F."/>
            <person name="Harrison R.J."/>
        </authorList>
    </citation>
    <scope>NUCLEOTIDE SEQUENCE [LARGE SCALE GENOMIC DNA]</scope>
    <source>
        <strain evidence="2 3">BC-1</strain>
    </source>
</reference>
<dbReference type="Proteomes" id="UP000440367">
    <property type="component" value="Unassembled WGS sequence"/>
</dbReference>
<feature type="compositionally biased region" description="Gly residues" evidence="1">
    <location>
        <begin position="60"/>
        <end position="69"/>
    </location>
</feature>
<dbReference type="EMBL" id="QXGD01000564">
    <property type="protein sequence ID" value="KAE9233786.1"/>
    <property type="molecule type" value="Genomic_DNA"/>
</dbReference>
<proteinExistence type="predicted"/>
<feature type="region of interest" description="Disordered" evidence="1">
    <location>
        <begin position="35"/>
        <end position="70"/>
    </location>
</feature>
<evidence type="ECO:0000313" key="2">
    <source>
        <dbReference type="EMBL" id="KAE9233786.1"/>
    </source>
</evidence>
<sequence>MGTTASSKLGPAEGAAVSGSVAEADGGVSTMDAKLRLPGSRCRRGGGVQAADAKPQIYGSRGGEAGGDGQAKEAKLALLRRKIVACTAGGEDGGGGQANDAKLRC</sequence>
<accession>A0A6A3ZBF5</accession>
<evidence type="ECO:0000256" key="1">
    <source>
        <dbReference type="SAM" id="MobiDB-lite"/>
    </source>
</evidence>
<protein>
    <submittedName>
        <fullName evidence="2">Uncharacterized protein</fullName>
    </submittedName>
</protein>